<dbReference type="Proteomes" id="UP000642748">
    <property type="component" value="Unassembled WGS sequence"/>
</dbReference>
<organism evidence="5 6">
    <name type="scientific">Rugosimonospora africana</name>
    <dbReference type="NCBI Taxonomy" id="556532"/>
    <lineage>
        <taxon>Bacteria</taxon>
        <taxon>Bacillati</taxon>
        <taxon>Actinomycetota</taxon>
        <taxon>Actinomycetes</taxon>
        <taxon>Micromonosporales</taxon>
        <taxon>Micromonosporaceae</taxon>
        <taxon>Rugosimonospora</taxon>
    </lineage>
</organism>
<dbReference type="SMART" id="SM00342">
    <property type="entry name" value="HTH_ARAC"/>
    <property type="match status" value="1"/>
</dbReference>
<reference evidence="5" key="1">
    <citation type="submission" date="2021-01" db="EMBL/GenBank/DDBJ databases">
        <title>Whole genome shotgun sequence of Rugosimonospora africana NBRC 104875.</title>
        <authorList>
            <person name="Komaki H."/>
            <person name="Tamura T."/>
        </authorList>
    </citation>
    <scope>NUCLEOTIDE SEQUENCE</scope>
    <source>
        <strain evidence="5">NBRC 104875</strain>
    </source>
</reference>
<dbReference type="InterPro" id="IPR018060">
    <property type="entry name" value="HTH_AraC"/>
</dbReference>
<keyword evidence="3" id="KW-0804">Transcription</keyword>
<keyword evidence="1" id="KW-0805">Transcription regulation</keyword>
<gene>
    <name evidence="5" type="ORF">Raf01_84670</name>
</gene>
<dbReference type="EMBL" id="BONZ01000093">
    <property type="protein sequence ID" value="GIH20295.1"/>
    <property type="molecule type" value="Genomic_DNA"/>
</dbReference>
<evidence type="ECO:0000256" key="2">
    <source>
        <dbReference type="ARBA" id="ARBA00023125"/>
    </source>
</evidence>
<dbReference type="Pfam" id="PF20240">
    <property type="entry name" value="DUF6597"/>
    <property type="match status" value="1"/>
</dbReference>
<dbReference type="Pfam" id="PF12833">
    <property type="entry name" value="HTH_18"/>
    <property type="match status" value="1"/>
</dbReference>
<sequence length="231" mass="24173">MYREWKSRLVPGAVIWSKTVGAGATSDRILPDGCLDIIWAAGALLVAGPDTRAHLAESAPGATYLGLRFAPGTGPAVLGVPASEVRDVRVELEALWRPSAVLRLGARLAEAADPARVLETAALSAMGAPDPGPAVVEGAIVASLRAGRPVRLVADRLGLSERQLHRRCLALFGYGPKTLGRVLRFDRAVALARHGVAFAEVAATTGYADQAHLSREVRALAGVPLGTLLRS</sequence>
<dbReference type="InterPro" id="IPR050204">
    <property type="entry name" value="AraC_XylS_family_regulators"/>
</dbReference>
<evidence type="ECO:0000256" key="1">
    <source>
        <dbReference type="ARBA" id="ARBA00023015"/>
    </source>
</evidence>
<keyword evidence="6" id="KW-1185">Reference proteome</keyword>
<evidence type="ECO:0000313" key="6">
    <source>
        <dbReference type="Proteomes" id="UP000642748"/>
    </source>
</evidence>
<feature type="domain" description="HTH araC/xylS-type" evidence="4">
    <location>
        <begin position="134"/>
        <end position="231"/>
    </location>
</feature>
<evidence type="ECO:0000256" key="3">
    <source>
        <dbReference type="ARBA" id="ARBA00023163"/>
    </source>
</evidence>
<dbReference type="PANTHER" id="PTHR46796:SF15">
    <property type="entry name" value="BLL1074 PROTEIN"/>
    <property type="match status" value="1"/>
</dbReference>
<dbReference type="Gene3D" id="1.10.10.60">
    <property type="entry name" value="Homeodomain-like"/>
    <property type="match status" value="1"/>
</dbReference>
<dbReference type="GO" id="GO:0043565">
    <property type="term" value="F:sequence-specific DNA binding"/>
    <property type="evidence" value="ECO:0007669"/>
    <property type="project" value="InterPro"/>
</dbReference>
<protein>
    <submittedName>
        <fullName evidence="5">AraC family transcriptional regulator</fullName>
    </submittedName>
</protein>
<dbReference type="RefSeq" id="WP_203923775.1">
    <property type="nucleotide sequence ID" value="NZ_BONZ01000093.1"/>
</dbReference>
<keyword evidence="2" id="KW-0238">DNA-binding</keyword>
<evidence type="ECO:0000313" key="5">
    <source>
        <dbReference type="EMBL" id="GIH20295.1"/>
    </source>
</evidence>
<name>A0A8J3QZP4_9ACTN</name>
<comment type="caution">
    <text evidence="5">The sequence shown here is derived from an EMBL/GenBank/DDBJ whole genome shotgun (WGS) entry which is preliminary data.</text>
</comment>
<evidence type="ECO:0000259" key="4">
    <source>
        <dbReference type="PROSITE" id="PS01124"/>
    </source>
</evidence>
<dbReference type="GO" id="GO:0003700">
    <property type="term" value="F:DNA-binding transcription factor activity"/>
    <property type="evidence" value="ECO:0007669"/>
    <property type="project" value="InterPro"/>
</dbReference>
<dbReference type="InterPro" id="IPR046532">
    <property type="entry name" value="DUF6597"/>
</dbReference>
<proteinExistence type="predicted"/>
<dbReference type="PROSITE" id="PS01124">
    <property type="entry name" value="HTH_ARAC_FAMILY_2"/>
    <property type="match status" value="1"/>
</dbReference>
<accession>A0A8J3QZP4</accession>
<dbReference type="PANTHER" id="PTHR46796">
    <property type="entry name" value="HTH-TYPE TRANSCRIPTIONAL ACTIVATOR RHAS-RELATED"/>
    <property type="match status" value="1"/>
</dbReference>
<dbReference type="AlphaFoldDB" id="A0A8J3QZP4"/>